<feature type="compositionally biased region" description="Polar residues" evidence="3">
    <location>
        <begin position="247"/>
        <end position="258"/>
    </location>
</feature>
<feature type="compositionally biased region" description="Basic and acidic residues" evidence="3">
    <location>
        <begin position="1"/>
        <end position="16"/>
    </location>
</feature>
<gene>
    <name evidence="5" type="ORF">K443DRAFT_2465</name>
</gene>
<feature type="region of interest" description="Disordered" evidence="3">
    <location>
        <begin position="1"/>
        <end position="386"/>
    </location>
</feature>
<feature type="compositionally biased region" description="Polar residues" evidence="3">
    <location>
        <begin position="122"/>
        <end position="133"/>
    </location>
</feature>
<keyword evidence="1" id="KW-0862">Zinc</keyword>
<feature type="compositionally biased region" description="Low complexity" evidence="3">
    <location>
        <begin position="339"/>
        <end position="349"/>
    </location>
</feature>
<dbReference type="EMBL" id="KN838548">
    <property type="protein sequence ID" value="KIK07279.1"/>
    <property type="molecule type" value="Genomic_DNA"/>
</dbReference>
<feature type="compositionally biased region" description="Low complexity" evidence="3">
    <location>
        <begin position="278"/>
        <end position="289"/>
    </location>
</feature>
<feature type="domain" description="C3H1-type" evidence="4">
    <location>
        <begin position="2"/>
        <end position="35"/>
    </location>
</feature>
<feature type="compositionally biased region" description="Basic and acidic residues" evidence="3">
    <location>
        <begin position="321"/>
        <end position="336"/>
    </location>
</feature>
<evidence type="ECO:0000313" key="5">
    <source>
        <dbReference type="EMBL" id="KIK07279.1"/>
    </source>
</evidence>
<reference evidence="6" key="2">
    <citation type="submission" date="2015-01" db="EMBL/GenBank/DDBJ databases">
        <title>Evolutionary Origins and Diversification of the Mycorrhizal Mutualists.</title>
        <authorList>
            <consortium name="DOE Joint Genome Institute"/>
            <consortium name="Mycorrhizal Genomics Consortium"/>
            <person name="Kohler A."/>
            <person name="Kuo A."/>
            <person name="Nagy L.G."/>
            <person name="Floudas D."/>
            <person name="Copeland A."/>
            <person name="Barry K.W."/>
            <person name="Cichocki N."/>
            <person name="Veneault-Fourrey C."/>
            <person name="LaButti K."/>
            <person name="Lindquist E.A."/>
            <person name="Lipzen A."/>
            <person name="Lundell T."/>
            <person name="Morin E."/>
            <person name="Murat C."/>
            <person name="Riley R."/>
            <person name="Ohm R."/>
            <person name="Sun H."/>
            <person name="Tunlid A."/>
            <person name="Henrissat B."/>
            <person name="Grigoriev I.V."/>
            <person name="Hibbett D.S."/>
            <person name="Martin F."/>
        </authorList>
    </citation>
    <scope>NUCLEOTIDE SEQUENCE [LARGE SCALE GENOMIC DNA]</scope>
    <source>
        <strain evidence="6">LaAM-08-1</strain>
    </source>
</reference>
<keyword evidence="1" id="KW-0479">Metal-binding</keyword>
<evidence type="ECO:0000259" key="4">
    <source>
        <dbReference type="PROSITE" id="PS50103"/>
    </source>
</evidence>
<dbReference type="HOGENOM" id="CLU_369207_0_0_1"/>
<feature type="compositionally biased region" description="Basic and acidic residues" evidence="3">
    <location>
        <begin position="259"/>
        <end position="270"/>
    </location>
</feature>
<feature type="compositionally biased region" description="Basic and acidic residues" evidence="3">
    <location>
        <begin position="157"/>
        <end position="166"/>
    </location>
</feature>
<feature type="compositionally biased region" description="Gly residues" evidence="3">
    <location>
        <begin position="203"/>
        <end position="224"/>
    </location>
</feature>
<evidence type="ECO:0000256" key="3">
    <source>
        <dbReference type="SAM" id="MobiDB-lite"/>
    </source>
</evidence>
<organism evidence="5 6">
    <name type="scientific">Laccaria amethystina LaAM-08-1</name>
    <dbReference type="NCBI Taxonomy" id="1095629"/>
    <lineage>
        <taxon>Eukaryota</taxon>
        <taxon>Fungi</taxon>
        <taxon>Dikarya</taxon>
        <taxon>Basidiomycota</taxon>
        <taxon>Agaricomycotina</taxon>
        <taxon>Agaricomycetes</taxon>
        <taxon>Agaricomycetidae</taxon>
        <taxon>Agaricales</taxon>
        <taxon>Agaricineae</taxon>
        <taxon>Hydnangiaceae</taxon>
        <taxon>Laccaria</taxon>
    </lineage>
</organism>
<evidence type="ECO:0000313" key="6">
    <source>
        <dbReference type="Proteomes" id="UP000054477"/>
    </source>
</evidence>
<feature type="compositionally biased region" description="Polar residues" evidence="3">
    <location>
        <begin position="184"/>
        <end position="195"/>
    </location>
</feature>
<feature type="compositionally biased region" description="Gly residues" evidence="3">
    <location>
        <begin position="141"/>
        <end position="156"/>
    </location>
</feature>
<dbReference type="STRING" id="1095629.A0A0C9XZY5"/>
<protein>
    <recommendedName>
        <fullName evidence="4">C3H1-type domain-containing protein</fullName>
    </recommendedName>
</protein>
<feature type="coiled-coil region" evidence="2">
    <location>
        <begin position="622"/>
        <end position="652"/>
    </location>
</feature>
<feature type="zinc finger region" description="C3H1-type" evidence="1">
    <location>
        <begin position="2"/>
        <end position="35"/>
    </location>
</feature>
<sequence length="760" mass="82537">MPSDTPRCRHFDEQGRPIRGGCYRKDTCRFIHPGDPAWEKAPTSSRKPFPPHSAKRDSWGAPPPVPKSNRVEPLDSSVWGRTTAGSSSGSGWGGIGKDDSGAGKAGSSWSSGGSDKGKGVTDTPSWSAPSTETGWSSTASGDGGWGGSGSGGGWGEIGKDDSRAGKADLPWSTGGNDKGKGATDTPSWSAPSTKTSWSSIADGDGGWGGSGGGGGWGGSEGGWGASSSSDPSSARKNANDKKDSGWGASSSNDQSPTKKSADDNRDKADAPKGGWAVSSSLQTSSAGSSRALFNDHAQNKQTRRDSGAAANVKDIGMAEPIGKRASEKRPEVDPRRRPSVPAAPALVPLAKPPLPSKTKPMVPNSSEKSFSVQNKSQVSRRLSSSEDRANLYERVIKATQTVVTLQMQLTRAVADDDRWKRTQSSAIYSRATPATRVKLDNQRSIYAHKVQDLKKRQNRAFHHLLELPEFPMKTLHHRDVGLDKQKIAEYTMELRDWFQSLQLDKRLVVARAEAKQESDKMPPTPGQQADRIRKTAGDLRASGFWSWKGLKDVLGELESQASIVSEDVYFGAYALDFGARLARLRSDLRTAQHRKGFQQVSARSKSIGVLLEKEVEKANGLYEQIHSNKNDLECLLAETEKMNQLCDQMESQLKDFETWHQEDSARIKELSEQLQTLHKYRKVKPKPAPLKVEDILPKLHPLMQDMVEKEIIPVLESIYRSCSTNNSKLKAEIAKLLSPIEASVSDVRSRVKVMEAATAP</sequence>
<feature type="compositionally biased region" description="Polar residues" evidence="3">
    <location>
        <begin position="363"/>
        <end position="382"/>
    </location>
</feature>
<dbReference type="AlphaFoldDB" id="A0A0C9XZY5"/>
<reference evidence="5 6" key="1">
    <citation type="submission" date="2014-04" db="EMBL/GenBank/DDBJ databases">
        <authorList>
            <consortium name="DOE Joint Genome Institute"/>
            <person name="Kuo A."/>
            <person name="Kohler A."/>
            <person name="Nagy L.G."/>
            <person name="Floudas D."/>
            <person name="Copeland A."/>
            <person name="Barry K.W."/>
            <person name="Cichocki N."/>
            <person name="Veneault-Fourrey C."/>
            <person name="LaButti K."/>
            <person name="Lindquist E.A."/>
            <person name="Lipzen A."/>
            <person name="Lundell T."/>
            <person name="Morin E."/>
            <person name="Murat C."/>
            <person name="Sun H."/>
            <person name="Tunlid A."/>
            <person name="Henrissat B."/>
            <person name="Grigoriev I.V."/>
            <person name="Hibbett D.S."/>
            <person name="Martin F."/>
            <person name="Nordberg H.P."/>
            <person name="Cantor M.N."/>
            <person name="Hua S.X."/>
        </authorList>
    </citation>
    <scope>NUCLEOTIDE SEQUENCE [LARGE SCALE GENOMIC DNA]</scope>
    <source>
        <strain evidence="5 6">LaAM-08-1</strain>
    </source>
</reference>
<keyword evidence="1" id="KW-0863">Zinc-finger</keyword>
<dbReference type="PROSITE" id="PS50103">
    <property type="entry name" value="ZF_C3H1"/>
    <property type="match status" value="1"/>
</dbReference>
<evidence type="ECO:0000256" key="2">
    <source>
        <dbReference type="SAM" id="Coils"/>
    </source>
</evidence>
<dbReference type="InterPro" id="IPR000571">
    <property type="entry name" value="Znf_CCCH"/>
</dbReference>
<accession>A0A0C9XZY5</accession>
<dbReference type="OrthoDB" id="6017at2759"/>
<dbReference type="Proteomes" id="UP000054477">
    <property type="component" value="Unassembled WGS sequence"/>
</dbReference>
<keyword evidence="6" id="KW-1185">Reference proteome</keyword>
<dbReference type="GO" id="GO:0008270">
    <property type="term" value="F:zinc ion binding"/>
    <property type="evidence" value="ECO:0007669"/>
    <property type="project" value="UniProtKB-KW"/>
</dbReference>
<name>A0A0C9XZY5_9AGAR</name>
<keyword evidence="2" id="KW-0175">Coiled coil</keyword>
<proteinExistence type="predicted"/>
<evidence type="ECO:0000256" key="1">
    <source>
        <dbReference type="PROSITE-ProRule" id="PRU00723"/>
    </source>
</evidence>